<feature type="transmembrane region" description="Helical" evidence="1">
    <location>
        <begin position="28"/>
        <end position="52"/>
    </location>
</feature>
<proteinExistence type="predicted"/>
<dbReference type="KEGG" id="sct:SCAT_p0708"/>
<reference evidence="3" key="1">
    <citation type="submission" date="2011-12" db="EMBL/GenBank/DDBJ databases">
        <title>Complete genome sequence of Streptomyces cattleya strain DSM 46488.</title>
        <authorList>
            <person name="Ou H.-Y."/>
            <person name="Li P."/>
            <person name="Zhao C."/>
            <person name="O'Hagan D."/>
            <person name="Deng Z."/>
        </authorList>
    </citation>
    <scope>NUCLEOTIDE SEQUENCE [LARGE SCALE GENOMIC DNA]</scope>
    <source>
        <strain evidence="3">ATCC 35852 / DSM 46488 / JCM 4925 / NBRC 14057 / NRRL 8057</strain>
        <plasmid evidence="3">Plasmid pSCATT</plasmid>
    </source>
</reference>
<keyword evidence="2" id="KW-0614">Plasmid</keyword>
<dbReference type="Proteomes" id="UP000007842">
    <property type="component" value="Plasmid pSCATT"/>
</dbReference>
<dbReference type="AlphaFoldDB" id="F8JN26"/>
<sequence length="136" mass="14717">MSFVVIAVIALPVLWLWGRPLFTGGWRSPGWFAGTAGLCLVLTGVTWLVGALSGTSLSREKSCHAAGADYDRAYQHDHWREASRWFPLHNKCNATYDLVPAWVNPTLVALPVAAVVCAGVAVRLAVADRRTKEGTA</sequence>
<dbReference type="PATRIC" id="fig|1003195.11.peg.684"/>
<keyword evidence="3" id="KW-1185">Reference proteome</keyword>
<keyword evidence="1" id="KW-0472">Membrane</keyword>
<accession>F8JN26</accession>
<organism evidence="2 3">
    <name type="scientific">Streptantibioticus cattleyicolor (strain ATCC 35852 / DSM 46488 / JCM 4925 / NBRC 14057 / NRRL 8057)</name>
    <name type="common">Streptomyces cattleya</name>
    <dbReference type="NCBI Taxonomy" id="1003195"/>
    <lineage>
        <taxon>Bacteria</taxon>
        <taxon>Bacillati</taxon>
        <taxon>Actinomycetota</taxon>
        <taxon>Actinomycetes</taxon>
        <taxon>Kitasatosporales</taxon>
        <taxon>Streptomycetaceae</taxon>
        <taxon>Streptantibioticus</taxon>
    </lineage>
</organism>
<evidence type="ECO:0000256" key="1">
    <source>
        <dbReference type="SAM" id="Phobius"/>
    </source>
</evidence>
<keyword evidence="1" id="KW-1133">Transmembrane helix</keyword>
<evidence type="ECO:0000313" key="3">
    <source>
        <dbReference type="Proteomes" id="UP000007842"/>
    </source>
</evidence>
<accession>G8XDY9</accession>
<dbReference type="EMBL" id="CP003229">
    <property type="protein sequence ID" value="AEW99223.1"/>
    <property type="molecule type" value="Genomic_DNA"/>
</dbReference>
<protein>
    <submittedName>
        <fullName evidence="2">Uncharacterized protein</fullName>
    </submittedName>
</protein>
<dbReference type="KEGG" id="scy:SCATT_p10300"/>
<gene>
    <name evidence="2" type="ordered locus">SCATT_p10300</name>
</gene>
<geneLocation type="plasmid" evidence="2 3">
    <name>pSCATT</name>
</geneLocation>
<dbReference type="HOGENOM" id="CLU_155285_0_0_11"/>
<dbReference type="OrthoDB" id="3385752at2"/>
<keyword evidence="1" id="KW-0812">Transmembrane</keyword>
<dbReference type="RefSeq" id="WP_014151162.1">
    <property type="nucleotide sequence ID" value="NC_016113.1"/>
</dbReference>
<name>F8JN26_STREN</name>
<evidence type="ECO:0000313" key="2">
    <source>
        <dbReference type="EMBL" id="AEW99223.1"/>
    </source>
</evidence>